<evidence type="ECO:0000313" key="3">
    <source>
        <dbReference type="Proteomes" id="UP000828390"/>
    </source>
</evidence>
<proteinExistence type="predicted"/>
<feature type="region of interest" description="Disordered" evidence="1">
    <location>
        <begin position="1"/>
        <end position="32"/>
    </location>
</feature>
<keyword evidence="3" id="KW-1185">Reference proteome</keyword>
<dbReference type="Proteomes" id="UP000828390">
    <property type="component" value="Unassembled WGS sequence"/>
</dbReference>
<dbReference type="AlphaFoldDB" id="A0A9D4I9I0"/>
<protein>
    <submittedName>
        <fullName evidence="2">Uncharacterized protein</fullName>
    </submittedName>
</protein>
<accession>A0A9D4I9I0</accession>
<reference evidence="2" key="2">
    <citation type="submission" date="2020-11" db="EMBL/GenBank/DDBJ databases">
        <authorList>
            <person name="McCartney M.A."/>
            <person name="Auch B."/>
            <person name="Kono T."/>
            <person name="Mallez S."/>
            <person name="Becker A."/>
            <person name="Gohl D.M."/>
            <person name="Silverstein K.A.T."/>
            <person name="Koren S."/>
            <person name="Bechman K.B."/>
            <person name="Herman A."/>
            <person name="Abrahante J.E."/>
            <person name="Garbe J."/>
        </authorList>
    </citation>
    <scope>NUCLEOTIDE SEQUENCE</scope>
    <source>
        <strain evidence="2">Duluth1</strain>
        <tissue evidence="2">Whole animal</tissue>
    </source>
</reference>
<gene>
    <name evidence="2" type="ORF">DPMN_186611</name>
</gene>
<reference evidence="2" key="1">
    <citation type="journal article" date="2019" name="bioRxiv">
        <title>The Genome of the Zebra Mussel, Dreissena polymorpha: A Resource for Invasive Species Research.</title>
        <authorList>
            <person name="McCartney M.A."/>
            <person name="Auch B."/>
            <person name="Kono T."/>
            <person name="Mallez S."/>
            <person name="Zhang Y."/>
            <person name="Obille A."/>
            <person name="Becker A."/>
            <person name="Abrahante J.E."/>
            <person name="Garbe J."/>
            <person name="Badalamenti J.P."/>
            <person name="Herman A."/>
            <person name="Mangelson H."/>
            <person name="Liachko I."/>
            <person name="Sullivan S."/>
            <person name="Sone E.D."/>
            <person name="Koren S."/>
            <person name="Silverstein K.A.T."/>
            <person name="Beckman K.B."/>
            <person name="Gohl D.M."/>
        </authorList>
    </citation>
    <scope>NUCLEOTIDE SEQUENCE</scope>
    <source>
        <strain evidence="2">Duluth1</strain>
        <tissue evidence="2">Whole animal</tissue>
    </source>
</reference>
<sequence length="50" mass="5678">MSRWVTHAPSSSERLGAVVSGENRTERTLTGPNWPRSGPLQYLYGKWFDV</sequence>
<dbReference type="EMBL" id="JAIWYP010000010">
    <property type="protein sequence ID" value="KAH3752003.1"/>
    <property type="molecule type" value="Genomic_DNA"/>
</dbReference>
<name>A0A9D4I9I0_DREPO</name>
<evidence type="ECO:0000313" key="2">
    <source>
        <dbReference type="EMBL" id="KAH3752003.1"/>
    </source>
</evidence>
<organism evidence="2 3">
    <name type="scientific">Dreissena polymorpha</name>
    <name type="common">Zebra mussel</name>
    <name type="synonym">Mytilus polymorpha</name>
    <dbReference type="NCBI Taxonomy" id="45954"/>
    <lineage>
        <taxon>Eukaryota</taxon>
        <taxon>Metazoa</taxon>
        <taxon>Spiralia</taxon>
        <taxon>Lophotrochozoa</taxon>
        <taxon>Mollusca</taxon>
        <taxon>Bivalvia</taxon>
        <taxon>Autobranchia</taxon>
        <taxon>Heteroconchia</taxon>
        <taxon>Euheterodonta</taxon>
        <taxon>Imparidentia</taxon>
        <taxon>Neoheterodontei</taxon>
        <taxon>Myida</taxon>
        <taxon>Dreissenoidea</taxon>
        <taxon>Dreissenidae</taxon>
        <taxon>Dreissena</taxon>
    </lineage>
</organism>
<comment type="caution">
    <text evidence="2">The sequence shown here is derived from an EMBL/GenBank/DDBJ whole genome shotgun (WGS) entry which is preliminary data.</text>
</comment>
<evidence type="ECO:0000256" key="1">
    <source>
        <dbReference type="SAM" id="MobiDB-lite"/>
    </source>
</evidence>